<dbReference type="EMBL" id="ML996687">
    <property type="protein sequence ID" value="KAF2405021.1"/>
    <property type="molecule type" value="Genomic_DNA"/>
</dbReference>
<feature type="compositionally biased region" description="Polar residues" evidence="1">
    <location>
        <begin position="60"/>
        <end position="77"/>
    </location>
</feature>
<evidence type="ECO:0000256" key="1">
    <source>
        <dbReference type="SAM" id="MobiDB-lite"/>
    </source>
</evidence>
<evidence type="ECO:0000313" key="3">
    <source>
        <dbReference type="Proteomes" id="UP000799640"/>
    </source>
</evidence>
<reference evidence="2" key="1">
    <citation type="journal article" date="2020" name="Stud. Mycol.">
        <title>101 Dothideomycetes genomes: a test case for predicting lifestyles and emergence of pathogens.</title>
        <authorList>
            <person name="Haridas S."/>
            <person name="Albert R."/>
            <person name="Binder M."/>
            <person name="Bloem J."/>
            <person name="Labutti K."/>
            <person name="Salamov A."/>
            <person name="Andreopoulos B."/>
            <person name="Baker S."/>
            <person name="Barry K."/>
            <person name="Bills G."/>
            <person name="Bluhm B."/>
            <person name="Cannon C."/>
            <person name="Castanera R."/>
            <person name="Culley D."/>
            <person name="Daum C."/>
            <person name="Ezra D."/>
            <person name="Gonzalez J."/>
            <person name="Henrissat B."/>
            <person name="Kuo A."/>
            <person name="Liang C."/>
            <person name="Lipzen A."/>
            <person name="Lutzoni F."/>
            <person name="Magnuson J."/>
            <person name="Mondo S."/>
            <person name="Nolan M."/>
            <person name="Ohm R."/>
            <person name="Pangilinan J."/>
            <person name="Park H.-J."/>
            <person name="Ramirez L."/>
            <person name="Alfaro M."/>
            <person name="Sun H."/>
            <person name="Tritt A."/>
            <person name="Yoshinaga Y."/>
            <person name="Zwiers L.-H."/>
            <person name="Turgeon B."/>
            <person name="Goodwin S."/>
            <person name="Spatafora J."/>
            <person name="Crous P."/>
            <person name="Grigoriev I."/>
        </authorList>
    </citation>
    <scope>NUCLEOTIDE SEQUENCE</scope>
    <source>
        <strain evidence="2">CBS 262.69</strain>
    </source>
</reference>
<dbReference type="AlphaFoldDB" id="A0A6G1I9Z8"/>
<proteinExistence type="predicted"/>
<name>A0A6G1I9Z8_9PEZI</name>
<gene>
    <name evidence="2" type="ORF">EJ06DRAFT_9617</name>
</gene>
<sequence>MANITDCDNTKQQRENTGFVEDPQPLSESLPSHRITQCQQESEESVEPEPGIWRRETEYTLLSATSGTSRTTITQASGPHPHISSLDSRLMKPVLSLRDTPRSQRSRDSEAEVERWRTAVSEQAENDADPLPGSGVHSRRPSENEIVLKQEERENQSTLPPESPPQFEHHPVLHNSSPRAPIPDDFRGIGSHLPHSTIPEDGSKNDGCLGHTQCEGDGAPPSPVDTLSGISCAGDGGTEVSLQVSSSIECLNSMTPITCVSRDVEDLIPTTIRLLQETCTHELPIRSRPADGNGYGGRTGNFDQASGTNWPERGNPSGHGCPPTQSSNAFPPSRMPRSPDDGEDGDDDDGDGDDDPNPSPSGGRASKPYLPCPFKVKYPSLACRDFPYMTRLR</sequence>
<dbReference type="Proteomes" id="UP000799640">
    <property type="component" value="Unassembled WGS sequence"/>
</dbReference>
<feature type="compositionally biased region" description="Acidic residues" evidence="1">
    <location>
        <begin position="341"/>
        <end position="356"/>
    </location>
</feature>
<organism evidence="2 3">
    <name type="scientific">Trichodelitschia bisporula</name>
    <dbReference type="NCBI Taxonomy" id="703511"/>
    <lineage>
        <taxon>Eukaryota</taxon>
        <taxon>Fungi</taxon>
        <taxon>Dikarya</taxon>
        <taxon>Ascomycota</taxon>
        <taxon>Pezizomycotina</taxon>
        <taxon>Dothideomycetes</taxon>
        <taxon>Dothideomycetes incertae sedis</taxon>
        <taxon>Phaeotrichales</taxon>
        <taxon>Phaeotrichaceae</taxon>
        <taxon>Trichodelitschia</taxon>
    </lineage>
</organism>
<feature type="compositionally biased region" description="Basic and acidic residues" evidence="1">
    <location>
        <begin position="140"/>
        <end position="155"/>
    </location>
</feature>
<feature type="region of interest" description="Disordered" evidence="1">
    <location>
        <begin position="285"/>
        <end position="374"/>
    </location>
</feature>
<protein>
    <submittedName>
        <fullName evidence="2">Uncharacterized protein</fullName>
    </submittedName>
</protein>
<feature type="compositionally biased region" description="Polar residues" evidence="1">
    <location>
        <begin position="26"/>
        <end position="38"/>
    </location>
</feature>
<feature type="region of interest" description="Disordered" evidence="1">
    <location>
        <begin position="1"/>
        <end position="222"/>
    </location>
</feature>
<keyword evidence="3" id="KW-1185">Reference proteome</keyword>
<accession>A0A6G1I9Z8</accession>
<evidence type="ECO:0000313" key="2">
    <source>
        <dbReference type="EMBL" id="KAF2405021.1"/>
    </source>
</evidence>
<feature type="compositionally biased region" description="Basic and acidic residues" evidence="1">
    <location>
        <begin position="99"/>
        <end position="117"/>
    </location>
</feature>